<protein>
    <submittedName>
        <fullName evidence="2">Uncharacterized protein</fullName>
    </submittedName>
</protein>
<feature type="compositionally biased region" description="Low complexity" evidence="1">
    <location>
        <begin position="50"/>
        <end position="61"/>
    </location>
</feature>
<organism evidence="2 3">
    <name type="scientific">Trifolium pratense</name>
    <name type="common">Red clover</name>
    <dbReference type="NCBI Taxonomy" id="57577"/>
    <lineage>
        <taxon>Eukaryota</taxon>
        <taxon>Viridiplantae</taxon>
        <taxon>Streptophyta</taxon>
        <taxon>Embryophyta</taxon>
        <taxon>Tracheophyta</taxon>
        <taxon>Spermatophyta</taxon>
        <taxon>Magnoliopsida</taxon>
        <taxon>eudicotyledons</taxon>
        <taxon>Gunneridae</taxon>
        <taxon>Pentapetalae</taxon>
        <taxon>rosids</taxon>
        <taxon>fabids</taxon>
        <taxon>Fabales</taxon>
        <taxon>Fabaceae</taxon>
        <taxon>Papilionoideae</taxon>
        <taxon>50 kb inversion clade</taxon>
        <taxon>NPAAA clade</taxon>
        <taxon>Hologalegina</taxon>
        <taxon>IRL clade</taxon>
        <taxon>Trifolieae</taxon>
        <taxon>Trifolium</taxon>
    </lineage>
</organism>
<comment type="caution">
    <text evidence="2">The sequence shown here is derived from an EMBL/GenBank/DDBJ whole genome shotgun (WGS) entry which is preliminary data.</text>
</comment>
<reference evidence="2 3" key="1">
    <citation type="journal article" date="2014" name="Am. J. Bot.">
        <title>Genome assembly and annotation for red clover (Trifolium pratense; Fabaceae).</title>
        <authorList>
            <person name="Istvanek J."/>
            <person name="Jaros M."/>
            <person name="Krenek A."/>
            <person name="Repkova J."/>
        </authorList>
    </citation>
    <scope>NUCLEOTIDE SEQUENCE [LARGE SCALE GENOMIC DNA]</scope>
    <source>
        <strain evidence="3">cv. Tatra</strain>
        <tissue evidence="2">Young leaves</tissue>
    </source>
</reference>
<reference evidence="2 3" key="2">
    <citation type="journal article" date="2017" name="Front. Plant Sci.">
        <title>Gene Classification and Mining of Molecular Markers Useful in Red Clover (Trifolium pratense) Breeding.</title>
        <authorList>
            <person name="Istvanek J."/>
            <person name="Dluhosova J."/>
            <person name="Dluhos P."/>
            <person name="Patkova L."/>
            <person name="Nedelnik J."/>
            <person name="Repkova J."/>
        </authorList>
    </citation>
    <scope>NUCLEOTIDE SEQUENCE [LARGE SCALE GENOMIC DNA]</scope>
    <source>
        <strain evidence="3">cv. Tatra</strain>
        <tissue evidence="2">Young leaves</tissue>
    </source>
</reference>
<dbReference type="Proteomes" id="UP000236291">
    <property type="component" value="Unassembled WGS sequence"/>
</dbReference>
<sequence>MINNKVFPNLILPNPQRTDVRNHNNFCYNPGPPQAPTNTNVVPPAHTTPSSNTFAGSSSSSKQSTIDDVLYEIRAQNAISEECDGLFYAMYQQQEEMMEQMHLLQAQQTKMLHNQHEMQGYYNRWESAEARRQQQLDRVVQELGNLRLHFDDFQQHQQPPHD</sequence>
<gene>
    <name evidence="2" type="ORF">L195_g018683</name>
</gene>
<evidence type="ECO:0000313" key="2">
    <source>
        <dbReference type="EMBL" id="PNX95490.1"/>
    </source>
</evidence>
<evidence type="ECO:0000313" key="3">
    <source>
        <dbReference type="Proteomes" id="UP000236291"/>
    </source>
</evidence>
<proteinExistence type="predicted"/>
<evidence type="ECO:0000256" key="1">
    <source>
        <dbReference type="SAM" id="MobiDB-lite"/>
    </source>
</evidence>
<dbReference type="AlphaFoldDB" id="A0A2K3MXG3"/>
<name>A0A2K3MXG3_TRIPR</name>
<feature type="region of interest" description="Disordered" evidence="1">
    <location>
        <begin position="31"/>
        <end position="62"/>
    </location>
</feature>
<dbReference type="EMBL" id="ASHM01013525">
    <property type="protein sequence ID" value="PNX95490.1"/>
    <property type="molecule type" value="Genomic_DNA"/>
</dbReference>
<accession>A0A2K3MXG3</accession>